<dbReference type="GO" id="GO:0009166">
    <property type="term" value="P:nucleotide catabolic process"/>
    <property type="evidence" value="ECO:0007669"/>
    <property type="project" value="InterPro"/>
</dbReference>
<keyword evidence="1" id="KW-0732">Signal</keyword>
<dbReference type="GO" id="GO:0000166">
    <property type="term" value="F:nucleotide binding"/>
    <property type="evidence" value="ECO:0007669"/>
    <property type="project" value="UniProtKB-KW"/>
</dbReference>
<keyword evidence="6" id="KW-1185">Reference proteome</keyword>
<dbReference type="InterPro" id="IPR008334">
    <property type="entry name" value="5'-Nucleotdase_C"/>
</dbReference>
<feature type="domain" description="Calcineurin-like phosphoesterase" evidence="3">
    <location>
        <begin position="6"/>
        <end position="205"/>
    </location>
</feature>
<dbReference type="EMBL" id="JACHGJ010000011">
    <property type="protein sequence ID" value="MBB6482388.1"/>
    <property type="molecule type" value="Genomic_DNA"/>
</dbReference>
<dbReference type="InterPro" id="IPR004843">
    <property type="entry name" value="Calcineurin-like_PHP"/>
</dbReference>
<dbReference type="AlphaFoldDB" id="A0A841RIN6"/>
<feature type="domain" description="5'-Nucleotidase C-terminal" evidence="4">
    <location>
        <begin position="287"/>
        <end position="430"/>
    </location>
</feature>
<comment type="caution">
    <text evidence="5">The sequence shown here is derived from an EMBL/GenBank/DDBJ whole genome shotgun (WGS) entry which is preliminary data.</text>
</comment>
<reference evidence="5 6" key="1">
    <citation type="submission" date="2020-08" db="EMBL/GenBank/DDBJ databases">
        <title>Genomic Encyclopedia of Type Strains, Phase IV (KMG-IV): sequencing the most valuable type-strain genomes for metagenomic binning, comparative biology and taxonomic classification.</title>
        <authorList>
            <person name="Goeker M."/>
        </authorList>
    </citation>
    <scope>NUCLEOTIDE SEQUENCE [LARGE SCALE GENOMIC DNA]</scope>
    <source>
        <strain evidence="5 6">DSM 2461</strain>
    </source>
</reference>
<dbReference type="SUPFAM" id="SSF55816">
    <property type="entry name" value="5'-nucleotidase (syn. UDP-sugar hydrolase), C-terminal domain"/>
    <property type="match status" value="1"/>
</dbReference>
<evidence type="ECO:0000313" key="6">
    <source>
        <dbReference type="Proteomes" id="UP000587760"/>
    </source>
</evidence>
<dbReference type="SUPFAM" id="SSF56300">
    <property type="entry name" value="Metallo-dependent phosphatases"/>
    <property type="match status" value="1"/>
</dbReference>
<comment type="similarity">
    <text evidence="2">Belongs to the 5'-nucleotidase family.</text>
</comment>
<dbReference type="Pfam" id="PF02872">
    <property type="entry name" value="5_nucleotid_C"/>
    <property type="match status" value="1"/>
</dbReference>
<dbReference type="PANTHER" id="PTHR11575:SF23">
    <property type="entry name" value="5-NUCLEOTIDASE FAMILY PROTEIN"/>
    <property type="match status" value="1"/>
</dbReference>
<dbReference type="RefSeq" id="WP_184748624.1">
    <property type="nucleotide sequence ID" value="NZ_JACHGJ010000011.1"/>
</dbReference>
<dbReference type="InterPro" id="IPR036907">
    <property type="entry name" value="5'-Nucleotdase_C_sf"/>
</dbReference>
<evidence type="ECO:0000256" key="1">
    <source>
        <dbReference type="ARBA" id="ARBA00022729"/>
    </source>
</evidence>
<dbReference type="Gene3D" id="3.90.780.10">
    <property type="entry name" value="5'-Nucleotidase, C-terminal domain"/>
    <property type="match status" value="1"/>
</dbReference>
<protein>
    <submittedName>
        <fullName evidence="5">2',3'-cyclic-nucleotide 2'-phosphodiesterase (5'-nucleotidase family)</fullName>
    </submittedName>
</protein>
<dbReference type="CDD" id="cd00845">
    <property type="entry name" value="MPP_UshA_N_like"/>
    <property type="match status" value="1"/>
</dbReference>
<dbReference type="Gene3D" id="3.60.21.10">
    <property type="match status" value="1"/>
</dbReference>
<sequence>MNRDFTIFFTSDIHGRDRNSARIFTIYKRERAIAEAEGKTCLFFDAGDSSDRSLDYCGLTKCRAYTHILNAMGYDAQTVGNDIGLVYGLDSLKESLKRLNFPVLGANFRNGENPPLEGLKENMIFYFGPIKIGVFGMSNPWGRAYEPLGLHFPDNVSCAQEQTEKLKEKGAQVIIFLSHMGIQEDIEILFNNDDIDLVIGGHSHTRTPGGVINNSENLIHHCGQYGEYLGRVDITVDSETGKIISKKAFLYPVNDHVEEAPEIISAIEKAREEAAVIGRQFVAAAQRDLDLDYWNECALGNLTADALCRYGNTELALVAAGNLQKPISKGEITRADLNRACFSTANPCVSTMTGSAILESLEKGLDENLNRFYHHGLRGAPIGIPQISGMRVEADLSLKKGNRIKSVEIRGVPLDENKTYRIAHTDLESNKRLGFFPDTGHSLEAIDREIFLGDVIAGHLEESGLVNLTGENRWNFL</sequence>
<organism evidence="5 6">
    <name type="scientific">Spirochaeta isovalerica</name>
    <dbReference type="NCBI Taxonomy" id="150"/>
    <lineage>
        <taxon>Bacteria</taxon>
        <taxon>Pseudomonadati</taxon>
        <taxon>Spirochaetota</taxon>
        <taxon>Spirochaetia</taxon>
        <taxon>Spirochaetales</taxon>
        <taxon>Spirochaetaceae</taxon>
        <taxon>Spirochaeta</taxon>
    </lineage>
</organism>
<keyword evidence="2" id="KW-0378">Hydrolase</keyword>
<name>A0A841RIN6_9SPIO</name>
<dbReference type="PANTHER" id="PTHR11575">
    <property type="entry name" value="5'-NUCLEOTIDASE-RELATED"/>
    <property type="match status" value="1"/>
</dbReference>
<dbReference type="Pfam" id="PF00149">
    <property type="entry name" value="Metallophos"/>
    <property type="match status" value="1"/>
</dbReference>
<evidence type="ECO:0000259" key="4">
    <source>
        <dbReference type="Pfam" id="PF02872"/>
    </source>
</evidence>
<dbReference type="GO" id="GO:0008253">
    <property type="term" value="F:5'-nucleotidase activity"/>
    <property type="evidence" value="ECO:0007669"/>
    <property type="project" value="TreeGrafter"/>
</dbReference>
<accession>A0A841RIN6</accession>
<dbReference type="GO" id="GO:0030288">
    <property type="term" value="C:outer membrane-bounded periplasmic space"/>
    <property type="evidence" value="ECO:0007669"/>
    <property type="project" value="TreeGrafter"/>
</dbReference>
<proteinExistence type="inferred from homology"/>
<dbReference type="GO" id="GO:0008768">
    <property type="term" value="F:UDP-sugar diphosphatase activity"/>
    <property type="evidence" value="ECO:0007669"/>
    <property type="project" value="TreeGrafter"/>
</dbReference>
<dbReference type="InterPro" id="IPR006179">
    <property type="entry name" value="5_nucleotidase/apyrase"/>
</dbReference>
<evidence type="ECO:0000259" key="3">
    <source>
        <dbReference type="Pfam" id="PF00149"/>
    </source>
</evidence>
<evidence type="ECO:0000256" key="2">
    <source>
        <dbReference type="RuleBase" id="RU362119"/>
    </source>
</evidence>
<keyword evidence="2" id="KW-0547">Nucleotide-binding</keyword>
<evidence type="ECO:0000313" key="5">
    <source>
        <dbReference type="EMBL" id="MBB6482388.1"/>
    </source>
</evidence>
<dbReference type="PRINTS" id="PR01607">
    <property type="entry name" value="APYRASEFAMLY"/>
</dbReference>
<gene>
    <name evidence="5" type="ORF">HNR50_004081</name>
</gene>
<dbReference type="InterPro" id="IPR029052">
    <property type="entry name" value="Metallo-depent_PP-like"/>
</dbReference>
<dbReference type="Proteomes" id="UP000587760">
    <property type="component" value="Unassembled WGS sequence"/>
</dbReference>